<proteinExistence type="predicted"/>
<evidence type="ECO:0000313" key="3">
    <source>
        <dbReference type="EMBL" id="GAA0166344.1"/>
    </source>
</evidence>
<evidence type="ECO:0000256" key="2">
    <source>
        <dbReference type="SAM" id="MobiDB-lite"/>
    </source>
</evidence>
<name>A0AAV3QRJ4_LITER</name>
<accession>A0AAV3QRJ4</accession>
<evidence type="ECO:0000313" key="4">
    <source>
        <dbReference type="Proteomes" id="UP001454036"/>
    </source>
</evidence>
<protein>
    <submittedName>
        <fullName evidence="3">Uncharacterized protein</fullName>
    </submittedName>
</protein>
<feature type="region of interest" description="Disordered" evidence="2">
    <location>
        <begin position="1"/>
        <end position="35"/>
    </location>
</feature>
<evidence type="ECO:0000256" key="1">
    <source>
        <dbReference type="SAM" id="Coils"/>
    </source>
</evidence>
<dbReference type="Proteomes" id="UP001454036">
    <property type="component" value="Unassembled WGS sequence"/>
</dbReference>
<dbReference type="EMBL" id="BAABME010005698">
    <property type="protein sequence ID" value="GAA0166344.1"/>
    <property type="molecule type" value="Genomic_DNA"/>
</dbReference>
<feature type="coiled-coil region" evidence="1">
    <location>
        <begin position="43"/>
        <end position="158"/>
    </location>
</feature>
<keyword evidence="1" id="KW-0175">Coiled coil</keyword>
<sequence length="176" mass="19283">MPLSGTSLPPRKWMGSPLASSRSSQSPPSSSAVSNNAELISSLSILGDKAGQLERELKALKQEKAREEGVLQRLLRNLTGEHTTLQEKNVAGSLHIVAMKAELEGMRAKRDFALKERDILRVGRDEMLQTHDHLLDQLNESQRQAQIMEATLEGAQTTEGLGELVRTSDVGGDLLF</sequence>
<dbReference type="AlphaFoldDB" id="A0AAV3QRJ4"/>
<reference evidence="3 4" key="1">
    <citation type="submission" date="2024-01" db="EMBL/GenBank/DDBJ databases">
        <title>The complete chloroplast genome sequence of Lithospermum erythrorhizon: insights into the phylogenetic relationship among Boraginaceae species and the maternal lineages of purple gromwells.</title>
        <authorList>
            <person name="Okada T."/>
            <person name="Watanabe K."/>
        </authorList>
    </citation>
    <scope>NUCLEOTIDE SEQUENCE [LARGE SCALE GENOMIC DNA]</scope>
</reference>
<organism evidence="3 4">
    <name type="scientific">Lithospermum erythrorhizon</name>
    <name type="common">Purple gromwell</name>
    <name type="synonym">Lithospermum officinale var. erythrorhizon</name>
    <dbReference type="NCBI Taxonomy" id="34254"/>
    <lineage>
        <taxon>Eukaryota</taxon>
        <taxon>Viridiplantae</taxon>
        <taxon>Streptophyta</taxon>
        <taxon>Embryophyta</taxon>
        <taxon>Tracheophyta</taxon>
        <taxon>Spermatophyta</taxon>
        <taxon>Magnoliopsida</taxon>
        <taxon>eudicotyledons</taxon>
        <taxon>Gunneridae</taxon>
        <taxon>Pentapetalae</taxon>
        <taxon>asterids</taxon>
        <taxon>lamiids</taxon>
        <taxon>Boraginales</taxon>
        <taxon>Boraginaceae</taxon>
        <taxon>Boraginoideae</taxon>
        <taxon>Lithospermeae</taxon>
        <taxon>Lithospermum</taxon>
    </lineage>
</organism>
<comment type="caution">
    <text evidence="3">The sequence shown here is derived from an EMBL/GenBank/DDBJ whole genome shotgun (WGS) entry which is preliminary data.</text>
</comment>
<gene>
    <name evidence="3" type="ORF">LIER_21519</name>
</gene>
<keyword evidence="4" id="KW-1185">Reference proteome</keyword>
<feature type="compositionally biased region" description="Low complexity" evidence="2">
    <location>
        <begin position="16"/>
        <end position="34"/>
    </location>
</feature>